<dbReference type="Proteomes" id="UP000198284">
    <property type="component" value="Unassembled WGS sequence"/>
</dbReference>
<sequence length="39" mass="4439">MRKMILMAVAGFVWKKLQARLLAGKARAPARTPARTRSW</sequence>
<evidence type="ECO:0000313" key="2">
    <source>
        <dbReference type="Proteomes" id="UP000198284"/>
    </source>
</evidence>
<protein>
    <submittedName>
        <fullName evidence="1">Uncharacterized protein</fullName>
    </submittedName>
</protein>
<keyword evidence="2" id="KW-1185">Reference proteome</keyword>
<dbReference type="EMBL" id="FZOT01000001">
    <property type="protein sequence ID" value="SNS13775.1"/>
    <property type="molecule type" value="Genomic_DNA"/>
</dbReference>
<dbReference type="AlphaFoldDB" id="A0A239C0C2"/>
<reference evidence="1 2" key="1">
    <citation type="submission" date="2017-06" db="EMBL/GenBank/DDBJ databases">
        <authorList>
            <person name="Kim H.J."/>
            <person name="Triplett B.A."/>
        </authorList>
    </citation>
    <scope>NUCLEOTIDE SEQUENCE [LARGE SCALE GENOMIC DNA]</scope>
    <source>
        <strain evidence="1 2">U15</strain>
    </source>
</reference>
<gene>
    <name evidence="1" type="ORF">SAMN06265795_101196</name>
</gene>
<proteinExistence type="predicted"/>
<accession>A0A239C0C2</accession>
<name>A0A239C0C2_9BURK</name>
<evidence type="ECO:0000313" key="1">
    <source>
        <dbReference type="EMBL" id="SNS13775.1"/>
    </source>
</evidence>
<organism evidence="1 2">
    <name type="scientific">Noviherbaspirillum humi</name>
    <dbReference type="NCBI Taxonomy" id="1688639"/>
    <lineage>
        <taxon>Bacteria</taxon>
        <taxon>Pseudomonadati</taxon>
        <taxon>Pseudomonadota</taxon>
        <taxon>Betaproteobacteria</taxon>
        <taxon>Burkholderiales</taxon>
        <taxon>Oxalobacteraceae</taxon>
        <taxon>Noviherbaspirillum</taxon>
    </lineage>
</organism>